<dbReference type="SUPFAM" id="SSF89550">
    <property type="entry name" value="PHP domain-like"/>
    <property type="match status" value="1"/>
</dbReference>
<dbReference type="EMBL" id="FNYK01000002">
    <property type="protein sequence ID" value="SEI39101.1"/>
    <property type="molecule type" value="Genomic_DNA"/>
</dbReference>
<dbReference type="PANTHER" id="PTHR21039:SF0">
    <property type="entry name" value="HISTIDINOL-PHOSPHATASE"/>
    <property type="match status" value="1"/>
</dbReference>
<evidence type="ECO:0000256" key="6">
    <source>
        <dbReference type="ARBA" id="ARBA00023102"/>
    </source>
</evidence>
<evidence type="ECO:0000256" key="2">
    <source>
        <dbReference type="ARBA" id="ARBA00009152"/>
    </source>
</evidence>
<protein>
    <recommendedName>
        <fullName evidence="3 8">Histidinol-phosphatase</fullName>
        <shortName evidence="8">HolPase</shortName>
        <ecNumber evidence="3 8">3.1.3.15</ecNumber>
    </recommendedName>
</protein>
<dbReference type="RefSeq" id="WP_074731108.1">
    <property type="nucleotide sequence ID" value="NZ_FNYK01000002.1"/>
</dbReference>
<dbReference type="InterPro" id="IPR004013">
    <property type="entry name" value="PHP_dom"/>
</dbReference>
<accession>A0A1H6Q5J8</accession>
<dbReference type="eggNOG" id="COG1387">
    <property type="taxonomic scope" value="Bacteria"/>
</dbReference>
<dbReference type="Pfam" id="PF02811">
    <property type="entry name" value="PHP"/>
    <property type="match status" value="1"/>
</dbReference>
<keyword evidence="4 8" id="KW-0028">Amino-acid biosynthesis</keyword>
<dbReference type="EC" id="3.1.3.15" evidence="3 8"/>
<comment type="catalytic activity">
    <reaction evidence="7 8">
        <text>L-histidinol phosphate + H2O = L-histidinol + phosphate</text>
        <dbReference type="Rhea" id="RHEA:14465"/>
        <dbReference type="ChEBI" id="CHEBI:15377"/>
        <dbReference type="ChEBI" id="CHEBI:43474"/>
        <dbReference type="ChEBI" id="CHEBI:57699"/>
        <dbReference type="ChEBI" id="CHEBI:57980"/>
        <dbReference type="EC" id="3.1.3.15"/>
    </reaction>
</comment>
<evidence type="ECO:0000256" key="5">
    <source>
        <dbReference type="ARBA" id="ARBA00022801"/>
    </source>
</evidence>
<keyword evidence="5 8" id="KW-0378">Hydrolase</keyword>
<dbReference type="GO" id="GO:0004401">
    <property type="term" value="F:histidinol-phosphatase activity"/>
    <property type="evidence" value="ECO:0007669"/>
    <property type="project" value="UniProtKB-UniRule"/>
</dbReference>
<gene>
    <name evidence="10" type="ORF">SAMN04487834_100231</name>
</gene>
<dbReference type="InterPro" id="IPR010140">
    <property type="entry name" value="Histidinol_P_phosphatase_HisJ"/>
</dbReference>
<dbReference type="STRING" id="322505.SAMN04487836_11423"/>
<evidence type="ECO:0000313" key="11">
    <source>
        <dbReference type="Proteomes" id="UP000183028"/>
    </source>
</evidence>
<evidence type="ECO:0000256" key="4">
    <source>
        <dbReference type="ARBA" id="ARBA00022605"/>
    </source>
</evidence>
<evidence type="ECO:0000256" key="3">
    <source>
        <dbReference type="ARBA" id="ARBA00013085"/>
    </source>
</evidence>
<dbReference type="InterPro" id="IPR016195">
    <property type="entry name" value="Pol/histidinol_Pase-like"/>
</dbReference>
<sequence>MKNYHTHTYRCHHAIGLERDYIEQAIDQGFTTLGFSDHAPWHYDSSFKPFMRMQESEIEDYVLTLRKLREEYQDRIDIKIGFEAEYFEDKMAWMKETIKRYDIDYLILGNHYDGSDEDGSYYGMPPQTLESVTRYCDQVIKGMETGLFSYVAHPDVIYYDQHDQRHLNELERLCLKAKELDIPLEFNMLGYLHNRHYPSAPYLKMVRDIGNKMIVGCDAHEASAIDANKMRTVIERLKKEGFILTDEISFLR</sequence>
<evidence type="ECO:0000256" key="7">
    <source>
        <dbReference type="ARBA" id="ARBA00049158"/>
    </source>
</evidence>
<evidence type="ECO:0000313" key="10">
    <source>
        <dbReference type="EMBL" id="SEI39101.1"/>
    </source>
</evidence>
<dbReference type="UniPathway" id="UPA00031">
    <property type="reaction ID" value="UER00013"/>
</dbReference>
<evidence type="ECO:0000256" key="8">
    <source>
        <dbReference type="RuleBase" id="RU366003"/>
    </source>
</evidence>
<comment type="pathway">
    <text evidence="1 8">Amino-acid biosynthesis; L-histidine biosynthesis; L-histidine from 5-phospho-alpha-D-ribose 1-diphosphate: step 8/9.</text>
</comment>
<dbReference type="OrthoDB" id="9775255at2"/>
<keyword evidence="11" id="KW-1185">Reference proteome</keyword>
<evidence type="ECO:0000256" key="1">
    <source>
        <dbReference type="ARBA" id="ARBA00004970"/>
    </source>
</evidence>
<dbReference type="GO" id="GO:0000105">
    <property type="term" value="P:L-histidine biosynthetic process"/>
    <property type="evidence" value="ECO:0007669"/>
    <property type="project" value="UniProtKB-UniRule"/>
</dbReference>
<dbReference type="GO" id="GO:0005737">
    <property type="term" value="C:cytoplasm"/>
    <property type="evidence" value="ECO:0007669"/>
    <property type="project" value="TreeGrafter"/>
</dbReference>
<dbReference type="CDD" id="cd12110">
    <property type="entry name" value="PHP_HisPPase_Hisj_like"/>
    <property type="match status" value="1"/>
</dbReference>
<feature type="domain" description="PHP" evidence="9">
    <location>
        <begin position="4"/>
        <end position="174"/>
    </location>
</feature>
<name>A0A1H6Q5J8_9FIRM</name>
<dbReference type="Proteomes" id="UP000183028">
    <property type="component" value="Unassembled WGS sequence"/>
</dbReference>
<dbReference type="Gene3D" id="3.20.20.140">
    <property type="entry name" value="Metal-dependent hydrolases"/>
    <property type="match status" value="1"/>
</dbReference>
<dbReference type="AlphaFoldDB" id="A0A1H6Q5J8"/>
<comment type="similarity">
    <text evidence="2 8">Belongs to the PHP hydrolase family. HisK subfamily.</text>
</comment>
<reference evidence="11" key="1">
    <citation type="submission" date="2016-10" db="EMBL/GenBank/DDBJ databases">
        <authorList>
            <person name="Varghese N."/>
        </authorList>
    </citation>
    <scope>NUCLEOTIDE SEQUENCE [LARGE SCALE GENOMIC DNA]</scope>
    <source>
        <strain evidence="11">DSM 20406</strain>
    </source>
</reference>
<organism evidence="10 11">
    <name type="scientific">Sharpea azabuensis</name>
    <dbReference type="NCBI Taxonomy" id="322505"/>
    <lineage>
        <taxon>Bacteria</taxon>
        <taxon>Bacillati</taxon>
        <taxon>Bacillota</taxon>
        <taxon>Erysipelotrichia</taxon>
        <taxon>Erysipelotrichales</taxon>
        <taxon>Coprobacillaceae</taxon>
        <taxon>Sharpea</taxon>
    </lineage>
</organism>
<dbReference type="PANTHER" id="PTHR21039">
    <property type="entry name" value="HISTIDINOL PHOSPHATASE-RELATED"/>
    <property type="match status" value="1"/>
</dbReference>
<keyword evidence="6 8" id="KW-0368">Histidine biosynthesis</keyword>
<evidence type="ECO:0000259" key="9">
    <source>
        <dbReference type="Pfam" id="PF02811"/>
    </source>
</evidence>
<proteinExistence type="inferred from homology"/>